<dbReference type="SUPFAM" id="SSF56349">
    <property type="entry name" value="DNA breaking-rejoining enzymes"/>
    <property type="match status" value="1"/>
</dbReference>
<dbReference type="Gene3D" id="1.10.443.10">
    <property type="entry name" value="Intergrase catalytic core"/>
    <property type="match status" value="1"/>
</dbReference>
<dbReference type="Proteomes" id="UP000373269">
    <property type="component" value="Chromosome"/>
</dbReference>
<evidence type="ECO:0000313" key="2">
    <source>
        <dbReference type="EMBL" id="QGG51465.1"/>
    </source>
</evidence>
<protein>
    <submittedName>
        <fullName evidence="2">Tyrosine-type recombinase/integrase</fullName>
    </submittedName>
</protein>
<keyword evidence="3" id="KW-1185">Reference proteome</keyword>
<name>A0ABX6D9J1_9BACI</name>
<gene>
    <name evidence="2" type="ORF">GDS87_11080</name>
</gene>
<dbReference type="InterPro" id="IPR011010">
    <property type="entry name" value="DNA_brk_join_enz"/>
</dbReference>
<organism evidence="2 3">
    <name type="scientific">Lysinibacillus pakistanensis</name>
    <dbReference type="NCBI Taxonomy" id="759811"/>
    <lineage>
        <taxon>Bacteria</taxon>
        <taxon>Bacillati</taxon>
        <taxon>Bacillota</taxon>
        <taxon>Bacilli</taxon>
        <taxon>Bacillales</taxon>
        <taxon>Bacillaceae</taxon>
        <taxon>Lysinibacillus</taxon>
    </lineage>
</organism>
<sequence>MAGEPIGERYLKRIIDLMCERENITYFTPHFLRHTFVTIQLSNNIPVSTVAALVGDTPETICKDEVHASNLMDEIINLSSFEKTKEIKK</sequence>
<dbReference type="InterPro" id="IPR013762">
    <property type="entry name" value="Integrase-like_cat_sf"/>
</dbReference>
<evidence type="ECO:0000313" key="3">
    <source>
        <dbReference type="Proteomes" id="UP000373269"/>
    </source>
</evidence>
<dbReference type="EMBL" id="CP045835">
    <property type="protein sequence ID" value="QGG51465.1"/>
    <property type="molecule type" value="Genomic_DNA"/>
</dbReference>
<accession>A0ABX6D9J1</accession>
<keyword evidence="1" id="KW-0233">DNA recombination</keyword>
<proteinExistence type="predicted"/>
<reference evidence="2 3" key="1">
    <citation type="submission" date="2019-11" db="EMBL/GenBank/DDBJ databases">
        <title>Whole Genome Sequencing and Comparative Genomic Analyses of Lysinibacillus pakistanensis LZH-9, a Halotolerant Strain with Excellent COD Removal Capability.</title>
        <authorList>
            <person name="Zhou H."/>
        </authorList>
    </citation>
    <scope>NUCLEOTIDE SEQUENCE [LARGE SCALE GENOMIC DNA]</scope>
    <source>
        <strain evidence="2 3">LZH-9</strain>
    </source>
</reference>
<evidence type="ECO:0000256" key="1">
    <source>
        <dbReference type="ARBA" id="ARBA00023172"/>
    </source>
</evidence>
<dbReference type="RefSeq" id="WP_369595641.1">
    <property type="nucleotide sequence ID" value="NZ_CP045835.1"/>
</dbReference>